<gene>
    <name evidence="2" type="ORF">B0H15DRAFT_807732</name>
</gene>
<organism evidence="2 3">
    <name type="scientific">Mycena belliarum</name>
    <dbReference type="NCBI Taxonomy" id="1033014"/>
    <lineage>
        <taxon>Eukaryota</taxon>
        <taxon>Fungi</taxon>
        <taxon>Dikarya</taxon>
        <taxon>Basidiomycota</taxon>
        <taxon>Agaricomycotina</taxon>
        <taxon>Agaricomycetes</taxon>
        <taxon>Agaricomycetidae</taxon>
        <taxon>Agaricales</taxon>
        <taxon>Marasmiineae</taxon>
        <taxon>Mycenaceae</taxon>
        <taxon>Mycena</taxon>
    </lineage>
</organism>
<evidence type="ECO:0000313" key="2">
    <source>
        <dbReference type="EMBL" id="KAJ7065100.1"/>
    </source>
</evidence>
<feature type="region of interest" description="Disordered" evidence="1">
    <location>
        <begin position="84"/>
        <end position="124"/>
    </location>
</feature>
<name>A0AAD6TMQ9_9AGAR</name>
<comment type="caution">
    <text evidence="2">The sequence shown here is derived from an EMBL/GenBank/DDBJ whole genome shotgun (WGS) entry which is preliminary data.</text>
</comment>
<reference evidence="2" key="1">
    <citation type="submission" date="2023-03" db="EMBL/GenBank/DDBJ databases">
        <title>Massive genome expansion in bonnet fungi (Mycena s.s.) driven by repeated elements and novel gene families across ecological guilds.</title>
        <authorList>
            <consortium name="Lawrence Berkeley National Laboratory"/>
            <person name="Harder C.B."/>
            <person name="Miyauchi S."/>
            <person name="Viragh M."/>
            <person name="Kuo A."/>
            <person name="Thoen E."/>
            <person name="Andreopoulos B."/>
            <person name="Lu D."/>
            <person name="Skrede I."/>
            <person name="Drula E."/>
            <person name="Henrissat B."/>
            <person name="Morin E."/>
            <person name="Kohler A."/>
            <person name="Barry K."/>
            <person name="LaButti K."/>
            <person name="Morin E."/>
            <person name="Salamov A."/>
            <person name="Lipzen A."/>
            <person name="Mereny Z."/>
            <person name="Hegedus B."/>
            <person name="Baldrian P."/>
            <person name="Stursova M."/>
            <person name="Weitz H."/>
            <person name="Taylor A."/>
            <person name="Grigoriev I.V."/>
            <person name="Nagy L.G."/>
            <person name="Martin F."/>
            <person name="Kauserud H."/>
        </authorList>
    </citation>
    <scope>NUCLEOTIDE SEQUENCE</scope>
    <source>
        <strain evidence="2">CBHHK173m</strain>
    </source>
</reference>
<sequence length="379" mass="42646">MATHFCICPHGPTTVVVVEARKRHPRAHVHERGDVEQQVYHSGEDSHAKAARNPDQNSLPTDLTLCSDLSLFSVWRPRARFVAPDSRARRRRQAKSGLASTKLLKDDPSTFSTPPARMSENEQEQPLAVQIWTFSRNRGAIGIRHGYPLGARSLDEQKRALAVQIRSFQRGATEIRPGYPLGARILDEQKRASAVQIRSFQRGATEIRPGYPLDARSREERERTTAATCSPNSDFLKKYARKTKCLLLSGSYGKPERAMYVSPSDLRINTRTKASNTSQELWEPLTGTLSTPGVMTNENERVHSKLGLHQENLYCYCGAPGCWSGYSPYCRSLDEQNRGENKCRFPNVDLFKKVGKLKQLLLVGSYGKPEQLLIRCPEP</sequence>
<proteinExistence type="predicted"/>
<evidence type="ECO:0000256" key="1">
    <source>
        <dbReference type="SAM" id="MobiDB-lite"/>
    </source>
</evidence>
<dbReference type="Proteomes" id="UP001222325">
    <property type="component" value="Unassembled WGS sequence"/>
</dbReference>
<dbReference type="EMBL" id="JARJCN010000183">
    <property type="protein sequence ID" value="KAJ7065100.1"/>
    <property type="molecule type" value="Genomic_DNA"/>
</dbReference>
<accession>A0AAD6TMQ9</accession>
<evidence type="ECO:0000313" key="3">
    <source>
        <dbReference type="Proteomes" id="UP001222325"/>
    </source>
</evidence>
<feature type="region of interest" description="Disordered" evidence="1">
    <location>
        <begin position="28"/>
        <end position="59"/>
    </location>
</feature>
<protein>
    <submittedName>
        <fullName evidence="2">Uncharacterized protein</fullName>
    </submittedName>
</protein>
<dbReference type="AlphaFoldDB" id="A0AAD6TMQ9"/>
<keyword evidence="3" id="KW-1185">Reference proteome</keyword>